<dbReference type="EMBL" id="JALNTZ010000002">
    <property type="protein sequence ID" value="KAJ3663954.1"/>
    <property type="molecule type" value="Genomic_DNA"/>
</dbReference>
<proteinExistence type="predicted"/>
<accession>A0AA38MQJ3</accession>
<evidence type="ECO:0000313" key="3">
    <source>
        <dbReference type="Proteomes" id="UP001168821"/>
    </source>
</evidence>
<feature type="compositionally biased region" description="Gly residues" evidence="1">
    <location>
        <begin position="67"/>
        <end position="77"/>
    </location>
</feature>
<reference evidence="2" key="1">
    <citation type="journal article" date="2023" name="G3 (Bethesda)">
        <title>Whole genome assemblies of Zophobas morio and Tenebrio molitor.</title>
        <authorList>
            <person name="Kaur S."/>
            <person name="Stinson S.A."/>
            <person name="diCenzo G.C."/>
        </authorList>
    </citation>
    <scope>NUCLEOTIDE SEQUENCE</scope>
    <source>
        <strain evidence="2">QUZm001</strain>
    </source>
</reference>
<gene>
    <name evidence="2" type="ORF">Zmor_008167</name>
</gene>
<sequence length="89" mass="9424">MPPGVAPSVRSGGRSGASRELARDSRGGSARVALKPETLISGGEGPRKQDNKIKRQGIFYTINRGQGRYGDPGGERGGGTRRMHDGFDL</sequence>
<organism evidence="2 3">
    <name type="scientific">Zophobas morio</name>
    <dbReference type="NCBI Taxonomy" id="2755281"/>
    <lineage>
        <taxon>Eukaryota</taxon>
        <taxon>Metazoa</taxon>
        <taxon>Ecdysozoa</taxon>
        <taxon>Arthropoda</taxon>
        <taxon>Hexapoda</taxon>
        <taxon>Insecta</taxon>
        <taxon>Pterygota</taxon>
        <taxon>Neoptera</taxon>
        <taxon>Endopterygota</taxon>
        <taxon>Coleoptera</taxon>
        <taxon>Polyphaga</taxon>
        <taxon>Cucujiformia</taxon>
        <taxon>Tenebrionidae</taxon>
        <taxon>Zophobas</taxon>
    </lineage>
</organism>
<dbReference type="AlphaFoldDB" id="A0AA38MQJ3"/>
<comment type="caution">
    <text evidence="2">The sequence shown here is derived from an EMBL/GenBank/DDBJ whole genome shotgun (WGS) entry which is preliminary data.</text>
</comment>
<name>A0AA38MQJ3_9CUCU</name>
<feature type="region of interest" description="Disordered" evidence="1">
    <location>
        <begin position="1"/>
        <end position="89"/>
    </location>
</feature>
<keyword evidence="3" id="KW-1185">Reference proteome</keyword>
<dbReference type="Proteomes" id="UP001168821">
    <property type="component" value="Unassembled WGS sequence"/>
</dbReference>
<feature type="compositionally biased region" description="Low complexity" evidence="1">
    <location>
        <begin position="1"/>
        <end position="19"/>
    </location>
</feature>
<protein>
    <submittedName>
        <fullName evidence="2">Uncharacterized protein</fullName>
    </submittedName>
</protein>
<evidence type="ECO:0000313" key="2">
    <source>
        <dbReference type="EMBL" id="KAJ3663954.1"/>
    </source>
</evidence>
<evidence type="ECO:0000256" key="1">
    <source>
        <dbReference type="SAM" id="MobiDB-lite"/>
    </source>
</evidence>